<dbReference type="EMBL" id="CAICTM010000109">
    <property type="protein sequence ID" value="CAB9501474.1"/>
    <property type="molecule type" value="Genomic_DNA"/>
</dbReference>
<dbReference type="AlphaFoldDB" id="A0A9N8DF07"/>
<proteinExistence type="predicted"/>
<accession>A0A9N8DF07</accession>
<evidence type="ECO:0000313" key="2">
    <source>
        <dbReference type="EMBL" id="CAB9501474.1"/>
    </source>
</evidence>
<gene>
    <name evidence="2" type="ORF">SEMRO_110_G054730.1</name>
</gene>
<evidence type="ECO:0000256" key="1">
    <source>
        <dbReference type="SAM" id="MobiDB-lite"/>
    </source>
</evidence>
<protein>
    <submittedName>
        <fullName evidence="2">Uncharacterized protein</fullName>
    </submittedName>
</protein>
<organism evidence="2 3">
    <name type="scientific">Seminavis robusta</name>
    <dbReference type="NCBI Taxonomy" id="568900"/>
    <lineage>
        <taxon>Eukaryota</taxon>
        <taxon>Sar</taxon>
        <taxon>Stramenopiles</taxon>
        <taxon>Ochrophyta</taxon>
        <taxon>Bacillariophyta</taxon>
        <taxon>Bacillariophyceae</taxon>
        <taxon>Bacillariophycidae</taxon>
        <taxon>Naviculales</taxon>
        <taxon>Naviculaceae</taxon>
        <taxon>Seminavis</taxon>
    </lineage>
</organism>
<evidence type="ECO:0000313" key="3">
    <source>
        <dbReference type="Proteomes" id="UP001153069"/>
    </source>
</evidence>
<keyword evidence="3" id="KW-1185">Reference proteome</keyword>
<reference evidence="2" key="1">
    <citation type="submission" date="2020-06" db="EMBL/GenBank/DDBJ databases">
        <authorList>
            <consortium name="Plant Systems Biology data submission"/>
        </authorList>
    </citation>
    <scope>NUCLEOTIDE SEQUENCE</scope>
    <source>
        <strain evidence="2">D6</strain>
    </source>
</reference>
<feature type="region of interest" description="Disordered" evidence="1">
    <location>
        <begin position="126"/>
        <end position="151"/>
    </location>
</feature>
<dbReference type="Proteomes" id="UP001153069">
    <property type="component" value="Unassembled WGS sequence"/>
</dbReference>
<feature type="region of interest" description="Disordered" evidence="1">
    <location>
        <begin position="211"/>
        <end position="249"/>
    </location>
</feature>
<comment type="caution">
    <text evidence="2">The sequence shown here is derived from an EMBL/GenBank/DDBJ whole genome shotgun (WGS) entry which is preliminary data.</text>
</comment>
<sequence length="382" mass="42024">MMEPNISYVPPSPLDTMAAASAMRFAARSVSFGGESDLLPKKTSVASADDPSDAREAALLLSFTSIAENEIRSMGTSARLWDDEDLDNFPRLPSLDDGAPVAAGICSVNPSWTPLVQPRLASPMMYESTSDDNSSDSTYTGRDSPIVHQGTKGAWKRLRAVSIDAPPESPPVALKPGILSSIKASGRSSTFANIVSPLSTPVLLKPSKLPMRKAKLRQSQKAKRNKKKPNTTPLAPPAKMEAAEDNKKRSLKPVAVPKGKTLKTILRKKFSWKNYPELEAFLITNREEYLRHSALNYTVQQKQYNNRLTERLLELAAEHGYVFDDVEFSFVTVRDRIRCYFKSYVQSAKKRGIIIGYAARKAGLLTTDDLEKSANQEGTISG</sequence>
<name>A0A9N8DF07_9STRA</name>
<feature type="compositionally biased region" description="Basic residues" evidence="1">
    <location>
        <begin position="211"/>
        <end position="229"/>
    </location>
</feature>
<dbReference type="OrthoDB" id="41246at2759"/>